<dbReference type="Proteomes" id="UP001651690">
    <property type="component" value="Unassembled WGS sequence"/>
</dbReference>
<gene>
    <name evidence="2" type="ORF">NM203_32120</name>
</gene>
<evidence type="ECO:0000313" key="2">
    <source>
        <dbReference type="EMBL" id="MCP9276836.1"/>
    </source>
</evidence>
<accession>A0ABT1MCD7</accession>
<protein>
    <recommendedName>
        <fullName evidence="4">TrbC/VIRB2 family protein</fullName>
    </recommendedName>
</protein>
<reference evidence="2 3" key="1">
    <citation type="submission" date="2022-06" db="EMBL/GenBank/DDBJ databases">
        <title>Mycolicibacterium sp. CAU 1645 isolated from seawater.</title>
        <authorList>
            <person name="Kim W."/>
        </authorList>
    </citation>
    <scope>NUCLEOTIDE SEQUENCE [LARGE SCALE GENOMIC DNA]</scope>
    <source>
        <strain evidence="2 3">CAU 1645</strain>
    </source>
</reference>
<feature type="transmembrane region" description="Helical" evidence="1">
    <location>
        <begin position="54"/>
        <end position="73"/>
    </location>
</feature>
<keyword evidence="1" id="KW-0472">Membrane</keyword>
<evidence type="ECO:0000256" key="1">
    <source>
        <dbReference type="SAM" id="Phobius"/>
    </source>
</evidence>
<comment type="caution">
    <text evidence="2">The sequence shown here is derived from an EMBL/GenBank/DDBJ whole genome shotgun (WGS) entry which is preliminary data.</text>
</comment>
<dbReference type="EMBL" id="JANDBD010000020">
    <property type="protein sequence ID" value="MCP9276836.1"/>
    <property type="molecule type" value="Genomic_DNA"/>
</dbReference>
<organism evidence="2 3">
    <name type="scientific">Mycolicibacterium arenosum</name>
    <dbReference type="NCBI Taxonomy" id="2952157"/>
    <lineage>
        <taxon>Bacteria</taxon>
        <taxon>Bacillati</taxon>
        <taxon>Actinomycetota</taxon>
        <taxon>Actinomycetes</taxon>
        <taxon>Mycobacteriales</taxon>
        <taxon>Mycobacteriaceae</taxon>
        <taxon>Mycolicibacterium</taxon>
    </lineage>
</organism>
<name>A0ABT1MCD7_9MYCO</name>
<evidence type="ECO:0000313" key="3">
    <source>
        <dbReference type="Proteomes" id="UP001651690"/>
    </source>
</evidence>
<proteinExistence type="predicted"/>
<keyword evidence="1" id="KW-1133">Transmembrane helix</keyword>
<sequence>MITSTLAAADIVTAIPSLWEAIKVPVCILMIMAGTGSAIFSLHRGFGSAAGKMIGGIALAALALGAVGLTVSAKETLDRHSGGILVGQYGN</sequence>
<feature type="transmembrane region" description="Helical" evidence="1">
    <location>
        <begin position="22"/>
        <end position="42"/>
    </location>
</feature>
<keyword evidence="1" id="KW-0812">Transmembrane</keyword>
<dbReference type="RefSeq" id="WP_255065092.1">
    <property type="nucleotide sequence ID" value="NZ_JANDBD010000020.1"/>
</dbReference>
<keyword evidence="3" id="KW-1185">Reference proteome</keyword>
<evidence type="ECO:0008006" key="4">
    <source>
        <dbReference type="Google" id="ProtNLM"/>
    </source>
</evidence>